<dbReference type="AlphaFoldDB" id="A0AAQ3PZQ2"/>
<keyword evidence="3" id="KW-1185">Reference proteome</keyword>
<evidence type="ECO:0000313" key="3">
    <source>
        <dbReference type="Proteomes" id="UP001327560"/>
    </source>
</evidence>
<dbReference type="PANTHER" id="PTHR34539:SF19">
    <property type="entry name" value="T6J4.11 PROTEIN"/>
    <property type="match status" value="1"/>
</dbReference>
<organism evidence="2 3">
    <name type="scientific">Canna indica</name>
    <name type="common">Indian-shot</name>
    <dbReference type="NCBI Taxonomy" id="4628"/>
    <lineage>
        <taxon>Eukaryota</taxon>
        <taxon>Viridiplantae</taxon>
        <taxon>Streptophyta</taxon>
        <taxon>Embryophyta</taxon>
        <taxon>Tracheophyta</taxon>
        <taxon>Spermatophyta</taxon>
        <taxon>Magnoliopsida</taxon>
        <taxon>Liliopsida</taxon>
        <taxon>Zingiberales</taxon>
        <taxon>Cannaceae</taxon>
        <taxon>Canna</taxon>
    </lineage>
</organism>
<proteinExistence type="predicted"/>
<evidence type="ECO:0000313" key="2">
    <source>
        <dbReference type="EMBL" id="WOK93458.1"/>
    </source>
</evidence>
<sequence>MENSGEHKRFREECVDELESPEVKRLRDDLLFDMLDEDTAATGDEDLASVMKSLEEEIALPSPRSEPQLGEEAFDVAGQPDLGFLFEASDDELGLPPTDVPSSADESGGTAEPQVEVEAMPLPESDGFGQIWGLDDAIEGYDGFGLVMRPEAGEAAPAAAEDGLVFDGGLFDYADELSGPYDMSDLSWRPESLPAV</sequence>
<dbReference type="EMBL" id="CP136890">
    <property type="protein sequence ID" value="WOK93458.1"/>
    <property type="molecule type" value="Genomic_DNA"/>
</dbReference>
<gene>
    <name evidence="2" type="ORF">Cni_G02156</name>
</gene>
<feature type="region of interest" description="Disordered" evidence="1">
    <location>
        <begin position="88"/>
        <end position="128"/>
    </location>
</feature>
<evidence type="ECO:0000256" key="1">
    <source>
        <dbReference type="SAM" id="MobiDB-lite"/>
    </source>
</evidence>
<reference evidence="2 3" key="1">
    <citation type="submission" date="2023-10" db="EMBL/GenBank/DDBJ databases">
        <title>Chromosome-scale genome assembly provides insights into flower coloration mechanisms of Canna indica.</title>
        <authorList>
            <person name="Li C."/>
        </authorList>
    </citation>
    <scope>NUCLEOTIDE SEQUENCE [LARGE SCALE GENOMIC DNA]</scope>
    <source>
        <tissue evidence="2">Flower</tissue>
    </source>
</reference>
<accession>A0AAQ3PZQ2</accession>
<name>A0AAQ3PZQ2_9LILI</name>
<dbReference type="PANTHER" id="PTHR34539">
    <property type="entry name" value="T6J4.11 PROTEIN"/>
    <property type="match status" value="1"/>
</dbReference>
<dbReference type="Proteomes" id="UP001327560">
    <property type="component" value="Chromosome 1"/>
</dbReference>
<protein>
    <submittedName>
        <fullName evidence="2">Uncharacterized protein</fullName>
    </submittedName>
</protein>